<reference evidence="1 2" key="1">
    <citation type="journal article" date="2011" name="Genome Biol. Evol.">
        <title>Comparative whole genome sequence analysis of the carcinogenic bacterial model pathogen Helicobacter felis.</title>
        <authorList>
            <person name="Arnold I.C."/>
            <person name="Zigova Z."/>
            <person name="Holden M."/>
            <person name="Lawley T.D."/>
            <person name="Rad R."/>
            <person name="Dougan G."/>
            <person name="Falkow S."/>
            <person name="Bentley S.D."/>
            <person name="Muller A."/>
        </authorList>
    </citation>
    <scope>NUCLEOTIDE SEQUENCE [LARGE SCALE GENOMIC DNA]</scope>
    <source>
        <strain evidence="2">ATCC 49179 / CCUG 28539 / NCTC 12436 / CS1</strain>
    </source>
</reference>
<evidence type="ECO:0000313" key="2">
    <source>
        <dbReference type="Proteomes" id="UP000007934"/>
    </source>
</evidence>
<keyword evidence="1" id="KW-0808">Transferase</keyword>
<keyword evidence="1" id="KW-0670">Pyruvate</keyword>
<name>E7ACQ7_HELFC</name>
<dbReference type="Proteomes" id="UP000007934">
    <property type="component" value="Chromosome"/>
</dbReference>
<keyword evidence="2" id="KW-1185">Reference proteome</keyword>
<organism evidence="1 2">
    <name type="scientific">Helicobacter felis (strain ATCC 49179 / CCUG 28539 / NCTC 12436 / CS1)</name>
    <dbReference type="NCBI Taxonomy" id="936155"/>
    <lineage>
        <taxon>Bacteria</taxon>
        <taxon>Pseudomonadati</taxon>
        <taxon>Campylobacterota</taxon>
        <taxon>Epsilonproteobacteria</taxon>
        <taxon>Campylobacterales</taxon>
        <taxon>Helicobacteraceae</taxon>
        <taxon>Helicobacter</taxon>
    </lineage>
</organism>
<dbReference type="GO" id="GO:0016301">
    <property type="term" value="F:kinase activity"/>
    <property type="evidence" value="ECO:0007669"/>
    <property type="project" value="UniProtKB-KW"/>
</dbReference>
<gene>
    <name evidence="1" type="ordered locus">Hfelis_01530</name>
</gene>
<dbReference type="EMBL" id="FQ670179">
    <property type="protein sequence ID" value="CBY82237.1"/>
    <property type="molecule type" value="Genomic_DNA"/>
</dbReference>
<dbReference type="KEGG" id="hfe:HFELIS_01530"/>
<accession>E7ACQ7</accession>
<dbReference type="AlphaFoldDB" id="E7ACQ7"/>
<evidence type="ECO:0000313" key="1">
    <source>
        <dbReference type="EMBL" id="CBY82237.1"/>
    </source>
</evidence>
<sequence length="113" mass="13292">MFMDVSNVPFQEFWHMQIHQQHMQVKWDVIDVRQILEKYSFIGLADRKEGEEQIRNFLEVMRVNDIVAIKHGQALVALTQVIGGAYDIRKDRALCFSEEKKPFSRLDALQATR</sequence>
<proteinExistence type="predicted"/>
<dbReference type="HOGENOM" id="CLU_2130007_0_0_7"/>
<protein>
    <submittedName>
        <fullName evidence="1">Pyruvate kinase</fullName>
    </submittedName>
</protein>
<keyword evidence="1" id="KW-0418">Kinase</keyword>